<dbReference type="InterPro" id="IPR009057">
    <property type="entry name" value="Homeodomain-like_sf"/>
</dbReference>
<feature type="modified residue" description="4-aspartylphosphate" evidence="7">
    <location>
        <position position="1112"/>
    </location>
</feature>
<keyword evidence="4" id="KW-0805">Transcription regulation</keyword>
<dbReference type="InterPro" id="IPR005467">
    <property type="entry name" value="His_kinase_dom"/>
</dbReference>
<dbReference type="CDD" id="cd00082">
    <property type="entry name" value="HisKA"/>
    <property type="match status" value="1"/>
</dbReference>
<dbReference type="InterPro" id="IPR001789">
    <property type="entry name" value="Sig_transdc_resp-reg_receiver"/>
</dbReference>
<organism evidence="12 13">
    <name type="scientific">Paraglaciecola algarum</name>
    <dbReference type="NCBI Taxonomy" id="3050085"/>
    <lineage>
        <taxon>Bacteria</taxon>
        <taxon>Pseudomonadati</taxon>
        <taxon>Pseudomonadota</taxon>
        <taxon>Gammaproteobacteria</taxon>
        <taxon>Alteromonadales</taxon>
        <taxon>Alteromonadaceae</taxon>
        <taxon>Paraglaciecola</taxon>
    </lineage>
</organism>
<dbReference type="SUPFAM" id="SSF63829">
    <property type="entry name" value="Calcium-dependent phosphotriesterase"/>
    <property type="match status" value="1"/>
</dbReference>
<feature type="domain" description="HTH araC/xylS-type" evidence="9">
    <location>
        <begin position="1244"/>
        <end position="1342"/>
    </location>
</feature>
<sequence length="1351" mass="154246">MSLLQPANAVTPYQPDITPYAIEPYAWPEVEGLPNDSLFDITTDKNSHLWMGGANAILKYDGETLTKYTPNNIEENLGSYTYSLAVRDDGELFAMSRSQMFHFNKTKWQAYGPPVSPIPSGFWVQKRITFGKDNFWQKSSEDLLRINQDEFEYIHLDNGHIEHFIIDQQGYFWVLFRQSKSVKRFAYNKGKFIELNHWPRLMENTQQSKIVQLTHSELWIISQDPKQPPLALNIQNINKNQTSSHTWKQIRYPTTNGFSNQAVISDTDNNILLFSSSHLHLKTPEKWYSVPLNTLNITRDILSLKQASNGDIWLLELGKAVRRFNPVSPRQMTFNDLMFGCESQNSEFFINKAGYIIQHNQLTDSWLKHEKTKQLISTPLNLLCTQQNDIIVYGSDNKTAAISVLTAENVLQSPDKALNWQKILLPQLHQNIGLLSAIELQNGDIYLGRNDELPKTQGVIVKLQKKKDGYKISNIPLDYYYNRVATIAELPDNQLAFSNSNLQILSLNKTAKTTNSTAVTLPNNFVAAWIEGLAADSRDNLWVATWHYGVLAFNNGQWRQYALNEGLSGKNAASIARLSNDDIVALTHNGVDRFDGAVWQPLDIYGVKAIREGSNLVEGSDSTIWVNQASREWTFRYQRPYSYNSFEYHQQQDIFKTIRYQATKMAPSVEIELANPLIEYQNSVLVSWRGFDQWFETSSANLKYSYRVNDGEWSIFSSDTSHAFTNLSPKTYTIEVRSRDADGNTSKSPASLSFTISAPFWQQTWFYIVITVIFVLMLTTLLVLIAQRLKQKSQINQARMEFLTHISHELRNPLALIISPIEEYFQQHPKQKNYGLQLALRNANRLKELINQLLDYRRLQAGNIKLENKPNDLIQMLKILIADLHFIADKKQQSINFLSPLNHYHCLFDYDVMRKIIENLITNALKYSDKHASVIVIVNKHSSGIKISVEDNGIGIPLNEQAHIFTPFYSQKKHRFDNHNSFGIGLSLVNDLVALNHGNIKVESPIKDSQHGSRFTLTFNHLTEIKSASTNVTHKPNDSTSSNSINIPIASHSLTTEPSKQKVHVLLVDDNIELTQYLLQELSADFQCHVEHNGKQALTYAINNIPDIIISDYKMPEMDGLELCQALKNNIATSHIPLLLHTAMTSEAHQLKGLTFGAVDYLLKPVSIQLLKSRIYSLMDHRAHHAIFVQQALQTKQQISFPNSDLDNEPADETISAAQISKQSHDELLKINIAITPQEQTFLTLVHQQLKLNFKNTDFNAEQLAQLVHMSRSAFYRKFKALTNITPAEHIKIYRLNTAKKLLLDGYTVSEIIRQTGYSDPSSFNRAYKNLFGKNPSDEKAQSKKFNEKGQ</sequence>
<dbReference type="PROSITE" id="PS50109">
    <property type="entry name" value="HIS_KIN"/>
    <property type="match status" value="1"/>
</dbReference>
<accession>A0ABS9D969</accession>
<keyword evidence="12" id="KW-0547">Nucleotide-binding</keyword>
<evidence type="ECO:0000259" key="9">
    <source>
        <dbReference type="PROSITE" id="PS01124"/>
    </source>
</evidence>
<comment type="caution">
    <text evidence="12">The sequence shown here is derived from an EMBL/GenBank/DDBJ whole genome shotgun (WGS) entry which is preliminary data.</text>
</comment>
<dbReference type="InterPro" id="IPR018062">
    <property type="entry name" value="HTH_AraC-typ_CS"/>
</dbReference>
<feature type="transmembrane region" description="Helical" evidence="8">
    <location>
        <begin position="765"/>
        <end position="786"/>
    </location>
</feature>
<evidence type="ECO:0000256" key="3">
    <source>
        <dbReference type="ARBA" id="ARBA00022553"/>
    </source>
</evidence>
<evidence type="ECO:0000256" key="6">
    <source>
        <dbReference type="ARBA" id="ARBA00023163"/>
    </source>
</evidence>
<dbReference type="EMBL" id="JAKGAS010000008">
    <property type="protein sequence ID" value="MCF2949503.1"/>
    <property type="molecule type" value="Genomic_DNA"/>
</dbReference>
<reference evidence="12 13" key="1">
    <citation type="submission" date="2022-01" db="EMBL/GenBank/DDBJ databases">
        <title>Paraglaciecola sp. G1-23.</title>
        <authorList>
            <person name="Jin M.S."/>
            <person name="Han D.M."/>
            <person name="Kim H.M."/>
            <person name="Jeon C.O."/>
        </authorList>
    </citation>
    <scope>NUCLEOTIDE SEQUENCE [LARGE SCALE GENOMIC DNA]</scope>
    <source>
        <strain evidence="12 13">G1-23</strain>
    </source>
</reference>
<dbReference type="InterPro" id="IPR013783">
    <property type="entry name" value="Ig-like_fold"/>
</dbReference>
<dbReference type="InterPro" id="IPR018060">
    <property type="entry name" value="HTH_AraC"/>
</dbReference>
<evidence type="ECO:0000259" key="10">
    <source>
        <dbReference type="PROSITE" id="PS50109"/>
    </source>
</evidence>
<dbReference type="SMART" id="SM00448">
    <property type="entry name" value="REC"/>
    <property type="match status" value="1"/>
</dbReference>
<dbReference type="InterPro" id="IPR015943">
    <property type="entry name" value="WD40/YVTN_repeat-like_dom_sf"/>
</dbReference>
<dbReference type="EC" id="2.7.13.3" evidence="2"/>
<keyword evidence="6" id="KW-0804">Transcription</keyword>
<keyword evidence="8" id="KW-0812">Transmembrane</keyword>
<evidence type="ECO:0000313" key="12">
    <source>
        <dbReference type="EMBL" id="MCF2949503.1"/>
    </source>
</evidence>
<dbReference type="SUPFAM" id="SSF46689">
    <property type="entry name" value="Homeodomain-like"/>
    <property type="match status" value="1"/>
</dbReference>
<dbReference type="Gene3D" id="3.40.50.2300">
    <property type="match status" value="1"/>
</dbReference>
<feature type="domain" description="Response regulatory" evidence="11">
    <location>
        <begin position="1064"/>
        <end position="1179"/>
    </location>
</feature>
<keyword evidence="8" id="KW-1133">Transmembrane helix</keyword>
<dbReference type="PRINTS" id="PR00344">
    <property type="entry name" value="BCTRLSENSOR"/>
</dbReference>
<dbReference type="SMART" id="SM00387">
    <property type="entry name" value="HATPase_c"/>
    <property type="match status" value="1"/>
</dbReference>
<dbReference type="Gene3D" id="2.130.10.10">
    <property type="entry name" value="YVTN repeat-like/Quinoprotein amine dehydrogenase"/>
    <property type="match status" value="2"/>
</dbReference>
<dbReference type="Pfam" id="PF00072">
    <property type="entry name" value="Response_reg"/>
    <property type="match status" value="1"/>
</dbReference>
<dbReference type="SUPFAM" id="SSF55874">
    <property type="entry name" value="ATPase domain of HSP90 chaperone/DNA topoisomerase II/histidine kinase"/>
    <property type="match status" value="1"/>
</dbReference>
<keyword evidence="8" id="KW-0472">Membrane</keyword>
<keyword evidence="12" id="KW-0067">ATP-binding</keyword>
<dbReference type="Gene3D" id="3.30.565.10">
    <property type="entry name" value="Histidine kinase-like ATPase, C-terminal domain"/>
    <property type="match status" value="1"/>
</dbReference>
<dbReference type="CDD" id="cd00075">
    <property type="entry name" value="HATPase"/>
    <property type="match status" value="1"/>
</dbReference>
<dbReference type="PROSITE" id="PS00041">
    <property type="entry name" value="HTH_ARAC_FAMILY_1"/>
    <property type="match status" value="1"/>
</dbReference>
<keyword evidence="3 7" id="KW-0597">Phosphoprotein</keyword>
<evidence type="ECO:0000259" key="11">
    <source>
        <dbReference type="PROSITE" id="PS50110"/>
    </source>
</evidence>
<dbReference type="Pfam" id="PF12833">
    <property type="entry name" value="HTH_18"/>
    <property type="match status" value="1"/>
</dbReference>
<dbReference type="Pfam" id="PF07495">
    <property type="entry name" value="Y_Y_Y"/>
    <property type="match status" value="1"/>
</dbReference>
<dbReference type="PROSITE" id="PS01124">
    <property type="entry name" value="HTH_ARAC_FAMILY_2"/>
    <property type="match status" value="1"/>
</dbReference>
<dbReference type="Gene3D" id="2.60.40.10">
    <property type="entry name" value="Immunoglobulins"/>
    <property type="match status" value="1"/>
</dbReference>
<feature type="domain" description="Histidine kinase" evidence="10">
    <location>
        <begin position="805"/>
        <end position="1023"/>
    </location>
</feature>
<evidence type="ECO:0000256" key="4">
    <source>
        <dbReference type="ARBA" id="ARBA00023015"/>
    </source>
</evidence>
<dbReference type="Proteomes" id="UP001521137">
    <property type="component" value="Unassembled WGS sequence"/>
</dbReference>
<evidence type="ECO:0000256" key="5">
    <source>
        <dbReference type="ARBA" id="ARBA00023125"/>
    </source>
</evidence>
<evidence type="ECO:0000256" key="1">
    <source>
        <dbReference type="ARBA" id="ARBA00000085"/>
    </source>
</evidence>
<dbReference type="SMART" id="SM00388">
    <property type="entry name" value="HisKA"/>
    <property type="match status" value="1"/>
</dbReference>
<keyword evidence="13" id="KW-1185">Reference proteome</keyword>
<dbReference type="Gene3D" id="1.10.287.130">
    <property type="match status" value="1"/>
</dbReference>
<dbReference type="InterPro" id="IPR011006">
    <property type="entry name" value="CheY-like_superfamily"/>
</dbReference>
<comment type="catalytic activity">
    <reaction evidence="1">
        <text>ATP + protein L-histidine = ADP + protein N-phospho-L-histidine.</text>
        <dbReference type="EC" id="2.7.13.3"/>
    </reaction>
</comment>
<evidence type="ECO:0000313" key="13">
    <source>
        <dbReference type="Proteomes" id="UP001521137"/>
    </source>
</evidence>
<dbReference type="InterPro" id="IPR004358">
    <property type="entry name" value="Sig_transdc_His_kin-like_C"/>
</dbReference>
<evidence type="ECO:0000256" key="2">
    <source>
        <dbReference type="ARBA" id="ARBA00012438"/>
    </source>
</evidence>
<evidence type="ECO:0000256" key="7">
    <source>
        <dbReference type="PROSITE-ProRule" id="PRU00169"/>
    </source>
</evidence>
<name>A0ABS9D969_9ALTE</name>
<protein>
    <recommendedName>
        <fullName evidence="2">histidine kinase</fullName>
        <ecNumber evidence="2">2.7.13.3</ecNumber>
    </recommendedName>
</protein>
<evidence type="ECO:0000256" key="8">
    <source>
        <dbReference type="SAM" id="Phobius"/>
    </source>
</evidence>
<dbReference type="InterPro" id="IPR003661">
    <property type="entry name" value="HisK_dim/P_dom"/>
</dbReference>
<gene>
    <name evidence="12" type="ORF">L0668_15390</name>
</gene>
<dbReference type="InterPro" id="IPR036890">
    <property type="entry name" value="HATPase_C_sf"/>
</dbReference>
<dbReference type="PANTHER" id="PTHR43547:SF2">
    <property type="entry name" value="HYBRID SIGNAL TRANSDUCTION HISTIDINE KINASE C"/>
    <property type="match status" value="1"/>
</dbReference>
<dbReference type="PROSITE" id="PS50110">
    <property type="entry name" value="RESPONSE_REGULATORY"/>
    <property type="match status" value="1"/>
</dbReference>
<dbReference type="Gene3D" id="1.10.10.60">
    <property type="entry name" value="Homeodomain-like"/>
    <property type="match status" value="2"/>
</dbReference>
<dbReference type="SUPFAM" id="SSF52172">
    <property type="entry name" value="CheY-like"/>
    <property type="match status" value="1"/>
</dbReference>
<dbReference type="Pfam" id="PF00512">
    <property type="entry name" value="HisKA"/>
    <property type="match status" value="1"/>
</dbReference>
<dbReference type="Pfam" id="PF02518">
    <property type="entry name" value="HATPase_c"/>
    <property type="match status" value="1"/>
</dbReference>
<keyword evidence="5" id="KW-0238">DNA-binding</keyword>
<dbReference type="SMART" id="SM00342">
    <property type="entry name" value="HTH_ARAC"/>
    <property type="match status" value="1"/>
</dbReference>
<dbReference type="InterPro" id="IPR003594">
    <property type="entry name" value="HATPase_dom"/>
</dbReference>
<dbReference type="PANTHER" id="PTHR43547">
    <property type="entry name" value="TWO-COMPONENT HISTIDINE KINASE"/>
    <property type="match status" value="1"/>
</dbReference>
<dbReference type="RefSeq" id="WP_235313601.1">
    <property type="nucleotide sequence ID" value="NZ_JAKGAS010000008.1"/>
</dbReference>
<proteinExistence type="predicted"/>
<dbReference type="SUPFAM" id="SSF47384">
    <property type="entry name" value="Homodimeric domain of signal transducing histidine kinase"/>
    <property type="match status" value="1"/>
</dbReference>
<dbReference type="InterPro" id="IPR011123">
    <property type="entry name" value="Y_Y_Y"/>
</dbReference>
<dbReference type="InterPro" id="IPR036097">
    <property type="entry name" value="HisK_dim/P_sf"/>
</dbReference>
<dbReference type="GO" id="GO:0005524">
    <property type="term" value="F:ATP binding"/>
    <property type="evidence" value="ECO:0007669"/>
    <property type="project" value="UniProtKB-KW"/>
</dbReference>